<comment type="caution">
    <text evidence="2">The sequence shown here is derived from an EMBL/GenBank/DDBJ whole genome shotgun (WGS) entry which is preliminary data.</text>
</comment>
<keyword evidence="1" id="KW-0472">Membrane</keyword>
<dbReference type="OrthoDB" id="5818751at2759"/>
<dbReference type="Proteomes" id="UP000218231">
    <property type="component" value="Unassembled WGS sequence"/>
</dbReference>
<dbReference type="STRING" id="2018661.A0A2A2KMK2"/>
<keyword evidence="3" id="KW-1185">Reference proteome</keyword>
<reference evidence="2 3" key="1">
    <citation type="journal article" date="2017" name="Curr. Biol.">
        <title>Genome architecture and evolution of a unichromosomal asexual nematode.</title>
        <authorList>
            <person name="Fradin H."/>
            <person name="Zegar C."/>
            <person name="Gutwein M."/>
            <person name="Lucas J."/>
            <person name="Kovtun M."/>
            <person name="Corcoran D."/>
            <person name="Baugh L.R."/>
            <person name="Kiontke K."/>
            <person name="Gunsalus K."/>
            <person name="Fitch D.H."/>
            <person name="Piano F."/>
        </authorList>
    </citation>
    <scope>NUCLEOTIDE SEQUENCE [LARGE SCALE GENOMIC DNA]</scope>
    <source>
        <strain evidence="2">PF1309</strain>
    </source>
</reference>
<dbReference type="EMBL" id="LIAE01008169">
    <property type="protein sequence ID" value="PAV75195.1"/>
    <property type="molecule type" value="Genomic_DNA"/>
</dbReference>
<dbReference type="AlphaFoldDB" id="A0A2A2KMK2"/>
<evidence type="ECO:0000313" key="3">
    <source>
        <dbReference type="Proteomes" id="UP000218231"/>
    </source>
</evidence>
<accession>A0A2A2KMK2</accession>
<name>A0A2A2KMK2_9BILA</name>
<sequence>MVLLLCQRSCHKHRTNIPQWIRKFNIDHGYKDASHISYHFYSSEQPLSVLHNTSLNVEFYPNLVYIISRTPHIYNGDMSDRNAIFNWLNNLDKALIIVPKDHQQLESYLSNTFNCSAKYIGLMNDEIKCPLGYFPNIARITAPLGLQAIHIQQPLTAEMLAVITRRLPKLFPKRSCAIIFILYEDSYTQIPQYQNDFSPTYVKEFVDRLFPPEDGDCPPLVESIWQPIKTPLSDLQLIFYSEEIDLDKLTKRTSYVLVGLVGGVSVIILAITIFWGLKGSAFNK</sequence>
<gene>
    <name evidence="2" type="ORF">WR25_02785</name>
</gene>
<keyword evidence="1" id="KW-1133">Transmembrane helix</keyword>
<protein>
    <submittedName>
        <fullName evidence="2">Uncharacterized protein</fullName>
    </submittedName>
</protein>
<organism evidence="2 3">
    <name type="scientific">Diploscapter pachys</name>
    <dbReference type="NCBI Taxonomy" id="2018661"/>
    <lineage>
        <taxon>Eukaryota</taxon>
        <taxon>Metazoa</taxon>
        <taxon>Ecdysozoa</taxon>
        <taxon>Nematoda</taxon>
        <taxon>Chromadorea</taxon>
        <taxon>Rhabditida</taxon>
        <taxon>Rhabditina</taxon>
        <taxon>Rhabditomorpha</taxon>
        <taxon>Rhabditoidea</taxon>
        <taxon>Rhabditidae</taxon>
        <taxon>Diploscapter</taxon>
    </lineage>
</organism>
<evidence type="ECO:0000313" key="2">
    <source>
        <dbReference type="EMBL" id="PAV75195.1"/>
    </source>
</evidence>
<proteinExistence type="predicted"/>
<evidence type="ECO:0000256" key="1">
    <source>
        <dbReference type="SAM" id="Phobius"/>
    </source>
</evidence>
<keyword evidence="1" id="KW-0812">Transmembrane</keyword>
<feature type="transmembrane region" description="Helical" evidence="1">
    <location>
        <begin position="255"/>
        <end position="277"/>
    </location>
</feature>